<evidence type="ECO:0000313" key="7">
    <source>
        <dbReference type="EMBL" id="GMG87196.1"/>
    </source>
</evidence>
<comment type="caution">
    <text evidence="7">The sequence shown here is derived from an EMBL/GenBank/DDBJ whole genome shotgun (WGS) entry which is preliminary data.</text>
</comment>
<dbReference type="Proteomes" id="UP001224392">
    <property type="component" value="Unassembled WGS sequence"/>
</dbReference>
<dbReference type="RefSeq" id="WP_285763833.1">
    <property type="nucleotide sequence ID" value="NZ_BSYJ01000003.1"/>
</dbReference>
<keyword evidence="2 6" id="KW-0547">Nucleotide-binding</keyword>
<comment type="function">
    <text evidence="6">Binds and transfers iron-sulfur (Fe-S) clusters to target apoproteins. Can hydrolyze ATP.</text>
</comment>
<sequence>MTDDHHEHDLSPELTEALEGIAEALGRLVDPVTGMPLDETEAEIEVGYDDGTVFAGVTLGYPCGGLAGQWEEMAQEACRPLMEKAPLVGSELQFDLFFEAAGTEAPDHSETLAGVKQIIAVASGKGGVGKSTTAVNLALALVAEGARVGILDADIYGPSMPLMLGVKEGTRPEVEEQKFFVPIEAHGLKTMSLGYLMTEDTPAVWRGPMAGGALQQILGQTRWGDLDYLIVDMPPGTGDIQLTLSQKATLAGAIIVTTPQDLALLDAIKGVEMFRKVEVPVLGIVENMAIHTCSSCGHKEHIFGAGGGEKMAESYGVCMLGSLPLAMSIREQADSGNPTVAADPDSDESLIYRAMARRATAEAWLNADDGPEIEIV</sequence>
<dbReference type="PROSITE" id="PS01215">
    <property type="entry name" value="MRP"/>
    <property type="match status" value="1"/>
</dbReference>
<proteinExistence type="inferred from homology"/>
<evidence type="ECO:0000313" key="8">
    <source>
        <dbReference type="Proteomes" id="UP001224392"/>
    </source>
</evidence>
<reference evidence="7 8" key="1">
    <citation type="submission" date="2023-04" db="EMBL/GenBank/DDBJ databases">
        <title>Marinobulbifer ophiurae gen. nov., sp. Nov., isolate from tissue of brittle star Ophioplocus japonicus.</title>
        <authorList>
            <person name="Kawano K."/>
            <person name="Sawayama S."/>
            <person name="Nakagawa S."/>
        </authorList>
    </citation>
    <scope>NUCLEOTIDE SEQUENCE [LARGE SCALE GENOMIC DNA]</scope>
    <source>
        <strain evidence="7 8">NKW57</strain>
    </source>
</reference>
<keyword evidence="4 6" id="KW-0408">Iron</keyword>
<dbReference type="Pfam" id="PF10609">
    <property type="entry name" value="ParA"/>
    <property type="match status" value="1"/>
</dbReference>
<keyword evidence="5 6" id="KW-0411">Iron-sulfur</keyword>
<organism evidence="7 8">
    <name type="scientific">Biformimicrobium ophioploci</name>
    <dbReference type="NCBI Taxonomy" id="3036711"/>
    <lineage>
        <taxon>Bacteria</taxon>
        <taxon>Pseudomonadati</taxon>
        <taxon>Pseudomonadota</taxon>
        <taxon>Gammaproteobacteria</taxon>
        <taxon>Cellvibrionales</taxon>
        <taxon>Microbulbiferaceae</taxon>
        <taxon>Biformimicrobium</taxon>
    </lineage>
</organism>
<feature type="binding site" evidence="6">
    <location>
        <begin position="124"/>
        <end position="131"/>
    </location>
    <ligand>
        <name>ATP</name>
        <dbReference type="ChEBI" id="CHEBI:30616"/>
    </ligand>
</feature>
<dbReference type="InterPro" id="IPR000808">
    <property type="entry name" value="Mrp-like_CS"/>
</dbReference>
<gene>
    <name evidence="7" type="primary">apbC</name>
    <name evidence="7" type="ORF">MNKW57_15170</name>
</gene>
<dbReference type="Gene3D" id="3.40.50.300">
    <property type="entry name" value="P-loop containing nucleotide triphosphate hydrolases"/>
    <property type="match status" value="1"/>
</dbReference>
<dbReference type="InterPro" id="IPR027417">
    <property type="entry name" value="P-loop_NTPase"/>
</dbReference>
<evidence type="ECO:0000256" key="4">
    <source>
        <dbReference type="ARBA" id="ARBA00023004"/>
    </source>
</evidence>
<dbReference type="InterPro" id="IPR019591">
    <property type="entry name" value="Mrp/NBP35_ATP-bd"/>
</dbReference>
<evidence type="ECO:0000256" key="6">
    <source>
        <dbReference type="HAMAP-Rule" id="MF_02040"/>
    </source>
</evidence>
<evidence type="ECO:0000256" key="5">
    <source>
        <dbReference type="ARBA" id="ARBA00023014"/>
    </source>
</evidence>
<keyword evidence="3 6" id="KW-0067">ATP-binding</keyword>
<dbReference type="CDD" id="cd02037">
    <property type="entry name" value="Mrp_NBP35"/>
    <property type="match status" value="1"/>
</dbReference>
<dbReference type="HAMAP" id="MF_02040">
    <property type="entry name" value="Mrp_NBP35"/>
    <property type="match status" value="1"/>
</dbReference>
<dbReference type="SUPFAM" id="SSF52540">
    <property type="entry name" value="P-loop containing nucleoside triphosphate hydrolases"/>
    <property type="match status" value="1"/>
</dbReference>
<keyword evidence="1 6" id="KW-0479">Metal-binding</keyword>
<comment type="similarity">
    <text evidence="6">Belongs to the Mrp/NBP35 ATP-binding proteins family.</text>
</comment>
<dbReference type="NCBIfam" id="NF008669">
    <property type="entry name" value="PRK11670.1"/>
    <property type="match status" value="1"/>
</dbReference>
<accession>A0ABQ6LYQ9</accession>
<keyword evidence="6" id="KW-0378">Hydrolase</keyword>
<dbReference type="EMBL" id="BSYJ01000003">
    <property type="protein sequence ID" value="GMG87196.1"/>
    <property type="molecule type" value="Genomic_DNA"/>
</dbReference>
<protein>
    <recommendedName>
        <fullName evidence="6">Iron-sulfur cluster carrier protein</fullName>
    </recommendedName>
</protein>
<comment type="subunit">
    <text evidence="6">Homodimer.</text>
</comment>
<dbReference type="PANTHER" id="PTHR42961:SF2">
    <property type="entry name" value="IRON-SULFUR PROTEIN NUBPL"/>
    <property type="match status" value="1"/>
</dbReference>
<dbReference type="InterPro" id="IPR044304">
    <property type="entry name" value="NUBPL-like"/>
</dbReference>
<name>A0ABQ6LYQ9_9GAMM</name>
<dbReference type="InterPro" id="IPR033756">
    <property type="entry name" value="YlxH/NBP35"/>
</dbReference>
<evidence type="ECO:0000256" key="1">
    <source>
        <dbReference type="ARBA" id="ARBA00022723"/>
    </source>
</evidence>
<evidence type="ECO:0000256" key="3">
    <source>
        <dbReference type="ARBA" id="ARBA00022840"/>
    </source>
</evidence>
<keyword evidence="8" id="KW-1185">Reference proteome</keyword>
<evidence type="ECO:0000256" key="2">
    <source>
        <dbReference type="ARBA" id="ARBA00022741"/>
    </source>
</evidence>
<dbReference type="PANTHER" id="PTHR42961">
    <property type="entry name" value="IRON-SULFUR PROTEIN NUBPL"/>
    <property type="match status" value="1"/>
</dbReference>